<dbReference type="InterPro" id="IPR000719">
    <property type="entry name" value="Prot_kinase_dom"/>
</dbReference>
<dbReference type="AlphaFoldDB" id="A0A6A6YAS4"/>
<name>A0A6A6YAS4_9PEZI</name>
<dbReference type="CDD" id="cd00180">
    <property type="entry name" value="PKc"/>
    <property type="match status" value="1"/>
</dbReference>
<proteinExistence type="predicted"/>
<evidence type="ECO:0000259" key="1">
    <source>
        <dbReference type="PROSITE" id="PS50011"/>
    </source>
</evidence>
<evidence type="ECO:0000313" key="4">
    <source>
        <dbReference type="RefSeq" id="XP_033572567.1"/>
    </source>
</evidence>
<keyword evidence="3" id="KW-1185">Reference proteome</keyword>
<dbReference type="InterPro" id="IPR011009">
    <property type="entry name" value="Kinase-like_dom_sf"/>
</dbReference>
<reference evidence="4" key="3">
    <citation type="submission" date="2025-04" db="UniProtKB">
        <authorList>
            <consortium name="RefSeq"/>
        </authorList>
    </citation>
    <scope>IDENTIFICATION</scope>
    <source>
        <strain evidence="4">CBS 304.34</strain>
    </source>
</reference>
<sequence>MEPPPCERARDALYRNRALLIGEDYYYPKSVILKTVQDLDLRGLFSCNCDRCDRHFRTIHRHNDRDREFQENRHRLLEDYLTIYCLLVVIDRPALIGIFIAKGVRLDGEHFFTEPDLNFLSNAIEEAKLVQHLILHEQWRFQIRPMTFSDQPIEYAPNEKVPIRRGDCVGQGQFGTVYKISLPFPEYFSSSSTATPLGPLAAKVFDRENFDLGRTEWSNLLHVNQKEHPCFMKALAAFSHRGKFHIVFPLADSTLERALMDTFPGMDAKSIWNAILDMIHALDHLHGEDSSTIHSDLKPTNILVRDGRFLLADFGSLLLIHQILKRVQGPRDYSPPESGIESTAYDIWSLAAMLLEVAVSDLQKWDALRSFRTERRTEDDPFTGSENFHKNGHLKGAVRAKFKELLKLVEQSKSGDGGKLSLWQERFYTDKFFDLLDDMFKPKGQRDKRPSAGEVALSLKDLICEASNAEEQPQLKPDIWRCYRGGVLYPPSVPKLDGLCAFFRVVDEDQEERRCAIYFRQDSKNPVLYIAHYHHDNQGKIVAEGFHLNRERVGHKSDIKDSPIICGFFPSKDDLTKITVLVHNSHSYTYRMRNKIDAFRFQGQLSGFLVHDNLSILLPSFWVLSKRTMWPWFLFSKKDPTIISDSVVQIWTDRAVPRISPEKSATGPRQSKLNMKLAMFSSHLLYLTYVSPGTTVDVKSETSLILHNVHLRAINLQSGIPPNVRASHEFSPNQETQVNFRTADDRDSFRRKFNVVFQEWKDDAHQLRVANQDEEYP</sequence>
<feature type="domain" description="Protein kinase" evidence="1">
    <location>
        <begin position="163"/>
        <end position="463"/>
    </location>
</feature>
<reference evidence="2 4" key="1">
    <citation type="journal article" date="2020" name="Stud. Mycol.">
        <title>101 Dothideomycetes genomes: a test case for predicting lifestyles and emergence of pathogens.</title>
        <authorList>
            <person name="Haridas S."/>
            <person name="Albert R."/>
            <person name="Binder M."/>
            <person name="Bloem J."/>
            <person name="Labutti K."/>
            <person name="Salamov A."/>
            <person name="Andreopoulos B."/>
            <person name="Baker S."/>
            <person name="Barry K."/>
            <person name="Bills G."/>
            <person name="Bluhm B."/>
            <person name="Cannon C."/>
            <person name="Castanera R."/>
            <person name="Culley D."/>
            <person name="Daum C."/>
            <person name="Ezra D."/>
            <person name="Gonzalez J."/>
            <person name="Henrissat B."/>
            <person name="Kuo A."/>
            <person name="Liang C."/>
            <person name="Lipzen A."/>
            <person name="Lutzoni F."/>
            <person name="Magnuson J."/>
            <person name="Mondo S."/>
            <person name="Nolan M."/>
            <person name="Ohm R."/>
            <person name="Pangilinan J."/>
            <person name="Park H.-J."/>
            <person name="Ramirez L."/>
            <person name="Alfaro M."/>
            <person name="Sun H."/>
            <person name="Tritt A."/>
            <person name="Yoshinaga Y."/>
            <person name="Zwiers L.-H."/>
            <person name="Turgeon B."/>
            <person name="Goodwin S."/>
            <person name="Spatafora J."/>
            <person name="Crous P."/>
            <person name="Grigoriev I."/>
        </authorList>
    </citation>
    <scope>NUCLEOTIDE SEQUENCE</scope>
    <source>
        <strain evidence="2 4">CBS 304.34</strain>
    </source>
</reference>
<dbReference type="Proteomes" id="UP000504636">
    <property type="component" value="Unplaced"/>
</dbReference>
<dbReference type="RefSeq" id="XP_033572567.1">
    <property type="nucleotide sequence ID" value="XM_033728382.1"/>
</dbReference>
<dbReference type="PROSITE" id="PS50011">
    <property type="entry name" value="PROTEIN_KINASE_DOM"/>
    <property type="match status" value="1"/>
</dbReference>
<dbReference type="EMBL" id="MU003709">
    <property type="protein sequence ID" value="KAF2805603.1"/>
    <property type="molecule type" value="Genomic_DNA"/>
</dbReference>
<accession>A0A6A6YAS4</accession>
<dbReference type="Gene3D" id="1.10.510.10">
    <property type="entry name" value="Transferase(Phosphotransferase) domain 1"/>
    <property type="match status" value="1"/>
</dbReference>
<dbReference type="PANTHER" id="PTHR24359">
    <property type="entry name" value="SERINE/THREONINE-PROTEIN KINASE SBK1"/>
    <property type="match status" value="1"/>
</dbReference>
<dbReference type="OrthoDB" id="5986190at2759"/>
<dbReference type="GO" id="GO:0005524">
    <property type="term" value="F:ATP binding"/>
    <property type="evidence" value="ECO:0007669"/>
    <property type="project" value="InterPro"/>
</dbReference>
<evidence type="ECO:0000313" key="2">
    <source>
        <dbReference type="EMBL" id="KAF2805603.1"/>
    </source>
</evidence>
<dbReference type="GeneID" id="54469275"/>
<organism evidence="2">
    <name type="scientific">Mytilinidion resinicola</name>
    <dbReference type="NCBI Taxonomy" id="574789"/>
    <lineage>
        <taxon>Eukaryota</taxon>
        <taxon>Fungi</taxon>
        <taxon>Dikarya</taxon>
        <taxon>Ascomycota</taxon>
        <taxon>Pezizomycotina</taxon>
        <taxon>Dothideomycetes</taxon>
        <taxon>Pleosporomycetidae</taxon>
        <taxon>Mytilinidiales</taxon>
        <taxon>Mytilinidiaceae</taxon>
        <taxon>Mytilinidion</taxon>
    </lineage>
</organism>
<dbReference type="SMART" id="SM00220">
    <property type="entry name" value="S_TKc"/>
    <property type="match status" value="1"/>
</dbReference>
<dbReference type="SUPFAM" id="SSF56112">
    <property type="entry name" value="Protein kinase-like (PK-like)"/>
    <property type="match status" value="1"/>
</dbReference>
<dbReference type="GO" id="GO:0004674">
    <property type="term" value="F:protein serine/threonine kinase activity"/>
    <property type="evidence" value="ECO:0007669"/>
    <property type="project" value="TreeGrafter"/>
</dbReference>
<reference evidence="4" key="2">
    <citation type="submission" date="2020-04" db="EMBL/GenBank/DDBJ databases">
        <authorList>
            <consortium name="NCBI Genome Project"/>
        </authorList>
    </citation>
    <scope>NUCLEOTIDE SEQUENCE</scope>
    <source>
        <strain evidence="4">CBS 304.34</strain>
    </source>
</reference>
<protein>
    <recommendedName>
        <fullName evidence="1">Protein kinase domain-containing protein</fullName>
    </recommendedName>
</protein>
<gene>
    <name evidence="2 4" type="ORF">BDZ99DRAFT_574504</name>
</gene>
<evidence type="ECO:0000313" key="3">
    <source>
        <dbReference type="Proteomes" id="UP000504636"/>
    </source>
</evidence>
<dbReference type="PANTHER" id="PTHR24359:SF1">
    <property type="entry name" value="INHIBITOR OF NUCLEAR FACTOR KAPPA-B KINASE EPSILON SUBUNIT HOMOLOG 1-RELATED"/>
    <property type="match status" value="1"/>
</dbReference>
<dbReference type="Pfam" id="PF00069">
    <property type="entry name" value="Pkinase"/>
    <property type="match status" value="1"/>
</dbReference>